<feature type="transmembrane region" description="Helical" evidence="8">
    <location>
        <begin position="167"/>
        <end position="189"/>
    </location>
</feature>
<reference evidence="10 11" key="1">
    <citation type="submission" date="2022-03" db="EMBL/GenBank/DDBJ databases">
        <title>Complete genome analysis of Roseomonas KG 17.1 : a prolific producer of plant growth promoters.</title>
        <authorList>
            <person name="Saadouli I."/>
            <person name="Najjari A."/>
            <person name="Mosbah A."/>
            <person name="Ouzari H.I."/>
        </authorList>
    </citation>
    <scope>NUCLEOTIDE SEQUENCE [LARGE SCALE GENOMIC DNA]</scope>
    <source>
        <strain evidence="10 11">KG17-1</strain>
    </source>
</reference>
<feature type="transmembrane region" description="Helical" evidence="8">
    <location>
        <begin position="443"/>
        <end position="461"/>
    </location>
</feature>
<evidence type="ECO:0000256" key="4">
    <source>
        <dbReference type="ARBA" id="ARBA00022519"/>
    </source>
</evidence>
<dbReference type="PANTHER" id="PTHR43357:SF3">
    <property type="entry name" value="FE(3+)-TRANSPORT SYSTEM PERMEASE PROTEIN FBPB 2"/>
    <property type="match status" value="1"/>
</dbReference>
<feature type="transmembrane region" description="Helical" evidence="8">
    <location>
        <begin position="414"/>
        <end position="437"/>
    </location>
</feature>
<accession>A0ABS9W0C6</accession>
<evidence type="ECO:0000259" key="9">
    <source>
        <dbReference type="PROSITE" id="PS50928"/>
    </source>
</evidence>
<keyword evidence="7 8" id="KW-0472">Membrane</keyword>
<evidence type="ECO:0000256" key="3">
    <source>
        <dbReference type="ARBA" id="ARBA00022475"/>
    </source>
</evidence>
<feature type="transmembrane region" description="Helical" evidence="8">
    <location>
        <begin position="501"/>
        <end position="528"/>
    </location>
</feature>
<sequence>MNDHVAVLTKSATEEARRPGLLRRLRYLEPSNMLWILLVAALLFLVAVPIGKLLVVSFEQRGTGAFTLSNYVTAYGRARYLEALGNSLMLGALSSLLSVVFAVPLAWAVSRTDMPGKGLTWAMVMGAFIMPPYLGAVGWILLAGPNSGFINLAWTWLTGLQAPLVNVYSFFGLALVISLHSFPLIFIFVKSALDLISSEMEDAANILGAGTWTTTRIVTLPLVWPAVLGGIIVVFLETVALFGTPAIIGIPARINVVTTQLWQFFEYPVRVEVAAAYAMPLLLITIGMITVQKLLLARKGFVSQTGKGGERRPIKLGHWRWAVLGYCGFVGLLAVLMPLTVLLQASFAKAWGRGLAWDNLTLGNYGYLLFRHEMALPSIWNTLWFSAASATAAVVIAVLVAYIVARRLVPFGSVLAFLAMAPFVIPGIVMAIGFYAAYAAPPIALYGTALIIILAFTARFLPIAFANSAAAVRAVHPEMEEASRILGGGRLLTIRRITAPLIIRSLIGGWLIVFIVASRELSAAVFLVGPRTRTMSVLLYDLSEAGNFEVLAAFGGLLLAITLILVAIGMKLAGRDFMLRRN</sequence>
<evidence type="ECO:0000256" key="5">
    <source>
        <dbReference type="ARBA" id="ARBA00022692"/>
    </source>
</evidence>
<feature type="transmembrane region" description="Helical" evidence="8">
    <location>
        <begin position="274"/>
        <end position="296"/>
    </location>
</feature>
<feature type="domain" description="ABC transmembrane type-1" evidence="9">
    <location>
        <begin position="84"/>
        <end position="292"/>
    </location>
</feature>
<evidence type="ECO:0000313" key="11">
    <source>
        <dbReference type="Proteomes" id="UP001201985"/>
    </source>
</evidence>
<dbReference type="Gene3D" id="1.10.3720.10">
    <property type="entry name" value="MetI-like"/>
    <property type="match status" value="2"/>
</dbReference>
<feature type="transmembrane region" description="Helical" evidence="8">
    <location>
        <begin position="548"/>
        <end position="573"/>
    </location>
</feature>
<dbReference type="InterPro" id="IPR000515">
    <property type="entry name" value="MetI-like"/>
</dbReference>
<protein>
    <submittedName>
        <fullName evidence="10">Iron ABC transporter permease</fullName>
    </submittedName>
</protein>
<keyword evidence="5 8" id="KW-0812">Transmembrane</keyword>
<keyword evidence="4" id="KW-0997">Cell inner membrane</keyword>
<dbReference type="Proteomes" id="UP001201985">
    <property type="component" value="Unassembled WGS sequence"/>
</dbReference>
<gene>
    <name evidence="10" type="ORF">MON41_01060</name>
</gene>
<feature type="transmembrane region" description="Helical" evidence="8">
    <location>
        <begin position="321"/>
        <end position="343"/>
    </location>
</feature>
<dbReference type="InterPro" id="IPR035906">
    <property type="entry name" value="MetI-like_sf"/>
</dbReference>
<dbReference type="CDD" id="cd06261">
    <property type="entry name" value="TM_PBP2"/>
    <property type="match status" value="2"/>
</dbReference>
<feature type="transmembrane region" description="Helical" evidence="8">
    <location>
        <begin position="33"/>
        <end position="51"/>
    </location>
</feature>
<dbReference type="RefSeq" id="WP_120010277.1">
    <property type="nucleotide sequence ID" value="NZ_JALBUU010000004.1"/>
</dbReference>
<evidence type="ECO:0000313" key="10">
    <source>
        <dbReference type="EMBL" id="MCI0752350.1"/>
    </source>
</evidence>
<evidence type="ECO:0000256" key="2">
    <source>
        <dbReference type="ARBA" id="ARBA00022448"/>
    </source>
</evidence>
<dbReference type="SUPFAM" id="SSF161098">
    <property type="entry name" value="MetI-like"/>
    <property type="match status" value="2"/>
</dbReference>
<evidence type="ECO:0000256" key="1">
    <source>
        <dbReference type="ARBA" id="ARBA00004429"/>
    </source>
</evidence>
<evidence type="ECO:0000256" key="7">
    <source>
        <dbReference type="ARBA" id="ARBA00023136"/>
    </source>
</evidence>
<dbReference type="Pfam" id="PF00528">
    <property type="entry name" value="BPD_transp_1"/>
    <property type="match status" value="2"/>
</dbReference>
<dbReference type="PROSITE" id="PS50928">
    <property type="entry name" value="ABC_TM1"/>
    <property type="match status" value="2"/>
</dbReference>
<keyword evidence="11" id="KW-1185">Reference proteome</keyword>
<feature type="transmembrane region" description="Helical" evidence="8">
    <location>
        <begin position="383"/>
        <end position="405"/>
    </location>
</feature>
<organism evidence="10 11">
    <name type="scientific">Teichococcus vastitatis</name>
    <dbReference type="NCBI Taxonomy" id="2307076"/>
    <lineage>
        <taxon>Bacteria</taxon>
        <taxon>Pseudomonadati</taxon>
        <taxon>Pseudomonadota</taxon>
        <taxon>Alphaproteobacteria</taxon>
        <taxon>Acetobacterales</taxon>
        <taxon>Roseomonadaceae</taxon>
        <taxon>Roseomonas</taxon>
    </lineage>
</organism>
<keyword evidence="3" id="KW-1003">Cell membrane</keyword>
<dbReference type="PANTHER" id="PTHR43357">
    <property type="entry name" value="INNER MEMBRANE ABC TRANSPORTER PERMEASE PROTEIN YDCV"/>
    <property type="match status" value="1"/>
</dbReference>
<comment type="similarity">
    <text evidence="8">Belongs to the binding-protein-dependent transport system permease family.</text>
</comment>
<comment type="caution">
    <text evidence="10">The sequence shown here is derived from an EMBL/GenBank/DDBJ whole genome shotgun (WGS) entry which is preliminary data.</text>
</comment>
<feature type="transmembrane region" description="Helical" evidence="8">
    <location>
        <begin position="226"/>
        <end position="254"/>
    </location>
</feature>
<feature type="transmembrane region" description="Helical" evidence="8">
    <location>
        <begin position="121"/>
        <end position="142"/>
    </location>
</feature>
<evidence type="ECO:0000256" key="6">
    <source>
        <dbReference type="ARBA" id="ARBA00022989"/>
    </source>
</evidence>
<dbReference type="EMBL" id="JALBUU010000004">
    <property type="protein sequence ID" value="MCI0752350.1"/>
    <property type="molecule type" value="Genomic_DNA"/>
</dbReference>
<feature type="transmembrane region" description="Helical" evidence="8">
    <location>
        <begin position="88"/>
        <end position="109"/>
    </location>
</feature>
<proteinExistence type="inferred from homology"/>
<comment type="subcellular location">
    <subcellularLocation>
        <location evidence="1">Cell inner membrane</location>
        <topology evidence="1">Multi-pass membrane protein</topology>
    </subcellularLocation>
    <subcellularLocation>
        <location evidence="8">Cell membrane</location>
        <topology evidence="8">Multi-pass membrane protein</topology>
    </subcellularLocation>
</comment>
<feature type="domain" description="ABC transmembrane type-1" evidence="9">
    <location>
        <begin position="379"/>
        <end position="569"/>
    </location>
</feature>
<name>A0ABS9W0C6_9PROT</name>
<keyword evidence="2 8" id="KW-0813">Transport</keyword>
<keyword evidence="6 8" id="KW-1133">Transmembrane helix</keyword>
<evidence type="ECO:0000256" key="8">
    <source>
        <dbReference type="RuleBase" id="RU363032"/>
    </source>
</evidence>